<reference evidence="2 3" key="1">
    <citation type="submission" date="2020-07" db="EMBL/GenBank/DDBJ databases">
        <title>Sequencing the genomes of 1000 actinobacteria strains.</title>
        <authorList>
            <person name="Klenk H.-P."/>
        </authorList>
    </citation>
    <scope>NUCLEOTIDE SEQUENCE [LARGE SCALE GENOMIC DNA]</scope>
    <source>
        <strain evidence="2 3">DSM 26474</strain>
    </source>
</reference>
<dbReference type="GO" id="GO:0005829">
    <property type="term" value="C:cytosol"/>
    <property type="evidence" value="ECO:0007669"/>
    <property type="project" value="TreeGrafter"/>
</dbReference>
<dbReference type="Gene3D" id="3.20.20.30">
    <property type="entry name" value="Luciferase-like domain"/>
    <property type="match status" value="1"/>
</dbReference>
<gene>
    <name evidence="2" type="ORF">BJ984_000466</name>
</gene>
<dbReference type="Pfam" id="PF00296">
    <property type="entry name" value="Bac_luciferase"/>
    <property type="match status" value="1"/>
</dbReference>
<dbReference type="InterPro" id="IPR011251">
    <property type="entry name" value="Luciferase-like_dom"/>
</dbReference>
<evidence type="ECO:0000313" key="2">
    <source>
        <dbReference type="EMBL" id="NYD69308.1"/>
    </source>
</evidence>
<dbReference type="PANTHER" id="PTHR30137:SF15">
    <property type="entry name" value="BLL6902 PROTEIN"/>
    <property type="match status" value="1"/>
</dbReference>
<dbReference type="SUPFAM" id="SSF51679">
    <property type="entry name" value="Bacterial luciferase-like"/>
    <property type="match status" value="1"/>
</dbReference>
<dbReference type="GO" id="GO:0004497">
    <property type="term" value="F:monooxygenase activity"/>
    <property type="evidence" value="ECO:0007669"/>
    <property type="project" value="UniProtKB-KW"/>
</dbReference>
<keyword evidence="2" id="KW-0503">Monooxygenase</keyword>
<dbReference type="PANTHER" id="PTHR30137">
    <property type="entry name" value="LUCIFERASE-LIKE MONOOXYGENASE"/>
    <property type="match status" value="1"/>
</dbReference>
<evidence type="ECO:0000259" key="1">
    <source>
        <dbReference type="Pfam" id="PF00296"/>
    </source>
</evidence>
<sequence length="340" mass="36707">MPASGTPLKRLGFLTIGLFDPADPAGGHETTLRILERGEELGFDSAWLRQRHLQHGISSPTAVLAAASQRTSRIELGTAVIPIGAENPFRLAEDLATVDVLTRGRLNPGFSAGVPMNLDHYRDAIYPHTSEQEDFGYERLLRFRDFVRGDVVSDFSGRQGIEEFADTVQPHAAGLVDRLWYGGGSSRSASWAGENGFHFLTSSVVQGEEGDDFATNQRAQILAYRAAHPLAGAARVSQGLVVIPTDSASASQRARYEAYAASRAGRVGVPMGPRRMLFAADLVGTSAELADVLHADPAFQLVDEVAFALPFSFEPDDYAQILTDMAERLGPALGWEPAAR</sequence>
<keyword evidence="2" id="KW-0560">Oxidoreductase</keyword>
<protein>
    <submittedName>
        <fullName evidence="2">Alkanesulfonate monooxygenase SsuD/methylene tetrahydromethanopterin reductase-like flavin-dependent oxidoreductase (Luciferase family)</fullName>
    </submittedName>
</protein>
<feature type="domain" description="Luciferase-like" evidence="1">
    <location>
        <begin position="28"/>
        <end position="259"/>
    </location>
</feature>
<dbReference type="AlphaFoldDB" id="A0A852S7S4"/>
<dbReference type="InterPro" id="IPR050766">
    <property type="entry name" value="Bact_Lucif_Oxidored"/>
</dbReference>
<name>A0A852S7S4_9MICO</name>
<keyword evidence="3" id="KW-1185">Reference proteome</keyword>
<dbReference type="InterPro" id="IPR036661">
    <property type="entry name" value="Luciferase-like_sf"/>
</dbReference>
<accession>A0A852S7S4</accession>
<dbReference type="RefSeq" id="WP_179546665.1">
    <property type="nucleotide sequence ID" value="NZ_BSEW01000001.1"/>
</dbReference>
<dbReference type="GO" id="GO:0016705">
    <property type="term" value="F:oxidoreductase activity, acting on paired donors, with incorporation or reduction of molecular oxygen"/>
    <property type="evidence" value="ECO:0007669"/>
    <property type="project" value="InterPro"/>
</dbReference>
<dbReference type="Proteomes" id="UP000549913">
    <property type="component" value="Unassembled WGS sequence"/>
</dbReference>
<organism evidence="2 3">
    <name type="scientific">Herbiconiux flava</name>
    <dbReference type="NCBI Taxonomy" id="881268"/>
    <lineage>
        <taxon>Bacteria</taxon>
        <taxon>Bacillati</taxon>
        <taxon>Actinomycetota</taxon>
        <taxon>Actinomycetes</taxon>
        <taxon>Micrococcales</taxon>
        <taxon>Microbacteriaceae</taxon>
        <taxon>Herbiconiux</taxon>
    </lineage>
</organism>
<proteinExistence type="predicted"/>
<comment type="caution">
    <text evidence="2">The sequence shown here is derived from an EMBL/GenBank/DDBJ whole genome shotgun (WGS) entry which is preliminary data.</text>
</comment>
<evidence type="ECO:0000313" key="3">
    <source>
        <dbReference type="Proteomes" id="UP000549913"/>
    </source>
</evidence>
<dbReference type="EMBL" id="JACCBM010000001">
    <property type="protein sequence ID" value="NYD69308.1"/>
    <property type="molecule type" value="Genomic_DNA"/>
</dbReference>